<dbReference type="Gene3D" id="1.10.287.470">
    <property type="entry name" value="Helix hairpin bin"/>
    <property type="match status" value="1"/>
</dbReference>
<dbReference type="OrthoDB" id="9816569at2"/>
<sequence>MPISPKAFSIPKPALFLAILVVLGVGAGLFSVYGPRSASPTATATTPTGPVVTVAAPLARTIIDWAEITGQFRAIDSVEIRARVGGYLTEVRFTDGQMVSKGDVLFVIDSRPYEIAVAQARAKLDQAAGTKEFAGRQLVRAGELRRKDFVPESTLDQRTEESRGASATVEAARAALRDAELNLQFTRVLAPVSGRIGARLVTPGNLITSGPTVSAPTLLATLVSLDPIYFSFELSEADFLAQARRAKDGQTPMVGAAAPIRLMDETGWPREGKIDFVDNQIDRRTGTIRVRAVLDNPGQRLVPGAFGRVRLAMSDPYDALLVPDAAVTTDQSRHLVMAVKDGTVVPKPVKLGPVQPDGLRVVREGLSPDDQIVVNGLMRARPGAKVTAQPGTIP</sequence>
<feature type="domain" description="YknX-like C-terminal permuted SH3-like" evidence="5">
    <location>
        <begin position="320"/>
        <end position="387"/>
    </location>
</feature>
<evidence type="ECO:0000256" key="1">
    <source>
        <dbReference type="ARBA" id="ARBA00009477"/>
    </source>
</evidence>
<dbReference type="InterPro" id="IPR058637">
    <property type="entry name" value="YknX-like_C"/>
</dbReference>
<dbReference type="InterPro" id="IPR006143">
    <property type="entry name" value="RND_pump_MFP"/>
</dbReference>
<accession>A0A1H6HQD9</accession>
<organism evidence="6 7">
    <name type="scientific">Magnetospirillum fulvum</name>
    <name type="common">Rhodospirillum fulvum</name>
    <dbReference type="NCBI Taxonomy" id="1082"/>
    <lineage>
        <taxon>Bacteria</taxon>
        <taxon>Pseudomonadati</taxon>
        <taxon>Pseudomonadota</taxon>
        <taxon>Alphaproteobacteria</taxon>
        <taxon>Rhodospirillales</taxon>
        <taxon>Rhodospirillaceae</taxon>
        <taxon>Magnetospirillum</taxon>
    </lineage>
</organism>
<keyword evidence="7" id="KW-1185">Reference proteome</keyword>
<dbReference type="InterPro" id="IPR058626">
    <property type="entry name" value="MdtA-like_b-barrel"/>
</dbReference>
<evidence type="ECO:0000259" key="4">
    <source>
        <dbReference type="Pfam" id="PF25944"/>
    </source>
</evidence>
<evidence type="ECO:0000313" key="7">
    <source>
        <dbReference type="Proteomes" id="UP000182983"/>
    </source>
</evidence>
<feature type="domain" description="Multidrug resistance protein MdtA-like alpha-helical hairpin" evidence="2">
    <location>
        <begin position="117"/>
        <end position="186"/>
    </location>
</feature>
<dbReference type="InterPro" id="IPR058624">
    <property type="entry name" value="MdtA-like_HH"/>
</dbReference>
<dbReference type="GO" id="GO:0005886">
    <property type="term" value="C:plasma membrane"/>
    <property type="evidence" value="ECO:0007669"/>
    <property type="project" value="TreeGrafter"/>
</dbReference>
<dbReference type="Pfam" id="PF25876">
    <property type="entry name" value="HH_MFP_RND"/>
    <property type="match status" value="1"/>
</dbReference>
<evidence type="ECO:0000313" key="6">
    <source>
        <dbReference type="EMBL" id="SEH37292.1"/>
    </source>
</evidence>
<dbReference type="Gene3D" id="2.40.420.20">
    <property type="match status" value="1"/>
</dbReference>
<dbReference type="Gene3D" id="2.40.30.170">
    <property type="match status" value="1"/>
</dbReference>
<dbReference type="RefSeq" id="WP_074768039.1">
    <property type="nucleotide sequence ID" value="NZ_FNWO01000007.1"/>
</dbReference>
<gene>
    <name evidence="6" type="ORF">SAMN04244559_01956</name>
</gene>
<proteinExistence type="inferred from homology"/>
<dbReference type="GO" id="GO:0022857">
    <property type="term" value="F:transmembrane transporter activity"/>
    <property type="evidence" value="ECO:0007669"/>
    <property type="project" value="InterPro"/>
</dbReference>
<dbReference type="Pfam" id="PF25989">
    <property type="entry name" value="YknX_C"/>
    <property type="match status" value="1"/>
</dbReference>
<dbReference type="SUPFAM" id="SSF111369">
    <property type="entry name" value="HlyD-like secretion proteins"/>
    <property type="match status" value="1"/>
</dbReference>
<dbReference type="PANTHER" id="PTHR30158">
    <property type="entry name" value="ACRA/E-RELATED COMPONENT OF DRUG EFFLUX TRANSPORTER"/>
    <property type="match status" value="1"/>
</dbReference>
<dbReference type="Pfam" id="PF25917">
    <property type="entry name" value="BSH_RND"/>
    <property type="match status" value="1"/>
</dbReference>
<dbReference type="InterPro" id="IPR058625">
    <property type="entry name" value="MdtA-like_BSH"/>
</dbReference>
<dbReference type="EMBL" id="FNWO01000007">
    <property type="protein sequence ID" value="SEH37292.1"/>
    <property type="molecule type" value="Genomic_DNA"/>
</dbReference>
<dbReference type="Gene3D" id="2.40.50.100">
    <property type="match status" value="1"/>
</dbReference>
<evidence type="ECO:0000259" key="3">
    <source>
        <dbReference type="Pfam" id="PF25917"/>
    </source>
</evidence>
<dbReference type="NCBIfam" id="TIGR01730">
    <property type="entry name" value="RND_mfp"/>
    <property type="match status" value="1"/>
</dbReference>
<protein>
    <submittedName>
        <fullName evidence="6">RND family efflux transporter, MFP subunit</fullName>
    </submittedName>
</protein>
<dbReference type="GO" id="GO:0046677">
    <property type="term" value="P:response to antibiotic"/>
    <property type="evidence" value="ECO:0007669"/>
    <property type="project" value="TreeGrafter"/>
</dbReference>
<evidence type="ECO:0000259" key="2">
    <source>
        <dbReference type="Pfam" id="PF25876"/>
    </source>
</evidence>
<dbReference type="Pfam" id="PF25944">
    <property type="entry name" value="Beta-barrel_RND"/>
    <property type="match status" value="1"/>
</dbReference>
<reference evidence="7" key="1">
    <citation type="submission" date="2016-10" db="EMBL/GenBank/DDBJ databases">
        <authorList>
            <person name="Varghese N."/>
            <person name="Submissions S."/>
        </authorList>
    </citation>
    <scope>NUCLEOTIDE SEQUENCE [LARGE SCALE GENOMIC DNA]</scope>
    <source>
        <strain evidence="7">DSM 13234</strain>
    </source>
</reference>
<dbReference type="PANTHER" id="PTHR30158:SF24">
    <property type="entry name" value="HLYD FAMILY SECRETION PROTEIN"/>
    <property type="match status" value="1"/>
</dbReference>
<dbReference type="AlphaFoldDB" id="A0A1H6HQD9"/>
<name>A0A1H6HQD9_MAGFU</name>
<feature type="domain" description="Multidrug resistance protein MdtA-like barrel-sandwich hybrid" evidence="3">
    <location>
        <begin position="77"/>
        <end position="213"/>
    </location>
</feature>
<comment type="similarity">
    <text evidence="1">Belongs to the membrane fusion protein (MFP) (TC 8.A.1) family.</text>
</comment>
<feature type="domain" description="Multidrug resistance protein MdtA-like beta-barrel" evidence="4">
    <location>
        <begin position="227"/>
        <end position="313"/>
    </location>
</feature>
<evidence type="ECO:0000259" key="5">
    <source>
        <dbReference type="Pfam" id="PF25989"/>
    </source>
</evidence>
<dbReference type="Proteomes" id="UP000182983">
    <property type="component" value="Unassembled WGS sequence"/>
</dbReference>
<dbReference type="GO" id="GO:0030313">
    <property type="term" value="C:cell envelope"/>
    <property type="evidence" value="ECO:0007669"/>
    <property type="project" value="UniProtKB-SubCell"/>
</dbReference>